<accession>A0A8H6XUT0</accession>
<keyword evidence="4" id="KW-1185">Reference proteome</keyword>
<evidence type="ECO:0000313" key="3">
    <source>
        <dbReference type="EMBL" id="KAF7346777.1"/>
    </source>
</evidence>
<evidence type="ECO:0000256" key="1">
    <source>
        <dbReference type="SAM" id="Phobius"/>
    </source>
</evidence>
<feature type="transmembrane region" description="Helical" evidence="1">
    <location>
        <begin position="154"/>
        <end position="175"/>
    </location>
</feature>
<comment type="caution">
    <text evidence="3">The sequence shown here is derived from an EMBL/GenBank/DDBJ whole genome shotgun (WGS) entry which is preliminary data.</text>
</comment>
<feature type="transmembrane region" description="Helical" evidence="1">
    <location>
        <begin position="263"/>
        <end position="283"/>
    </location>
</feature>
<feature type="transmembrane region" description="Helical" evidence="1">
    <location>
        <begin position="129"/>
        <end position="147"/>
    </location>
</feature>
<evidence type="ECO:0000259" key="2">
    <source>
        <dbReference type="Pfam" id="PF20151"/>
    </source>
</evidence>
<keyword evidence="1" id="KW-0812">Transmembrane</keyword>
<name>A0A8H6XUT0_9AGAR</name>
<keyword evidence="1" id="KW-1133">Transmembrane helix</keyword>
<feature type="transmembrane region" description="Helical" evidence="1">
    <location>
        <begin position="239"/>
        <end position="257"/>
    </location>
</feature>
<organism evidence="3 4">
    <name type="scientific">Mycena sanguinolenta</name>
    <dbReference type="NCBI Taxonomy" id="230812"/>
    <lineage>
        <taxon>Eukaryota</taxon>
        <taxon>Fungi</taxon>
        <taxon>Dikarya</taxon>
        <taxon>Basidiomycota</taxon>
        <taxon>Agaricomycotina</taxon>
        <taxon>Agaricomycetes</taxon>
        <taxon>Agaricomycetidae</taxon>
        <taxon>Agaricales</taxon>
        <taxon>Marasmiineae</taxon>
        <taxon>Mycenaceae</taxon>
        <taxon>Mycena</taxon>
    </lineage>
</organism>
<protein>
    <recommendedName>
        <fullName evidence="2">DUF6533 domain-containing protein</fullName>
    </recommendedName>
</protein>
<feature type="domain" description="DUF6533" evidence="2">
    <location>
        <begin position="20"/>
        <end position="64"/>
    </location>
</feature>
<feature type="transmembrane region" description="Helical" evidence="1">
    <location>
        <begin position="20"/>
        <end position="41"/>
    </location>
</feature>
<proteinExistence type="predicted"/>
<dbReference type="OrthoDB" id="2686513at2759"/>
<dbReference type="AlphaFoldDB" id="A0A8H6XUT0"/>
<dbReference type="EMBL" id="JACAZH010000018">
    <property type="protein sequence ID" value="KAF7346777.1"/>
    <property type="molecule type" value="Genomic_DNA"/>
</dbReference>
<reference evidence="3" key="1">
    <citation type="submission" date="2020-05" db="EMBL/GenBank/DDBJ databases">
        <title>Mycena genomes resolve the evolution of fungal bioluminescence.</title>
        <authorList>
            <person name="Tsai I.J."/>
        </authorList>
    </citation>
    <scope>NUCLEOTIDE SEQUENCE</scope>
    <source>
        <strain evidence="3">160909Yilan</strain>
    </source>
</reference>
<feature type="transmembrane region" description="Helical" evidence="1">
    <location>
        <begin position="53"/>
        <end position="74"/>
    </location>
</feature>
<evidence type="ECO:0000313" key="4">
    <source>
        <dbReference type="Proteomes" id="UP000623467"/>
    </source>
</evidence>
<dbReference type="InterPro" id="IPR045340">
    <property type="entry name" value="DUF6533"/>
</dbReference>
<gene>
    <name evidence="3" type="ORF">MSAN_01816200</name>
</gene>
<dbReference type="Pfam" id="PF20151">
    <property type="entry name" value="DUF6533"/>
    <property type="match status" value="1"/>
</dbReference>
<sequence>MQTVTLDEAAIAHDLRVIHYFYLAGIVLLIYDNLLMLDLEVRFIWKSWRSRTSAWYLFIRYSSLCIRTMVLVSFDFGHFNLEVRVNTLHLEITHIFPKDVGLVLSISRNLTRSRNRCNKLNTVKGLLTVLQEGIVGCTLILRVLALYSFERRIVIILVAAVIIFISLAAAMPTGLSHTLNLPPSGCITPYSSAEQVREAGAWEAMLAGDVLLLGLTLYRVYTHEREIPTGRIWRVLIRDGTIIICLANLANILMFHFGDSLTFSSLTGFTVSLSVAVLCRLMLNLHLAAALNTGTTGLGTNSLRFAHTEEGADNGLDPT</sequence>
<feature type="transmembrane region" description="Helical" evidence="1">
    <location>
        <begin position="199"/>
        <end position="218"/>
    </location>
</feature>
<keyword evidence="1" id="KW-0472">Membrane</keyword>
<dbReference type="Proteomes" id="UP000623467">
    <property type="component" value="Unassembled WGS sequence"/>
</dbReference>